<organism evidence="2 3">
    <name type="scientific">Staphylothermus marinus (strain ATCC 43588 / DSM 3639 / JCM 9404 / F1)</name>
    <dbReference type="NCBI Taxonomy" id="399550"/>
    <lineage>
        <taxon>Archaea</taxon>
        <taxon>Thermoproteota</taxon>
        <taxon>Thermoprotei</taxon>
        <taxon>Desulfurococcales</taxon>
        <taxon>Desulfurococcaceae</taxon>
        <taxon>Staphylothermus</taxon>
    </lineage>
</organism>
<name>A3DPS0_STAMF</name>
<keyword evidence="1" id="KW-0472">Membrane</keyword>
<dbReference type="EMBL" id="CP000575">
    <property type="protein sequence ID" value="ABN70630.1"/>
    <property type="molecule type" value="Genomic_DNA"/>
</dbReference>
<accession>A3DPS0</accession>
<dbReference type="OrthoDB" id="385659at2157"/>
<feature type="transmembrane region" description="Helical" evidence="1">
    <location>
        <begin position="72"/>
        <end position="92"/>
    </location>
</feature>
<evidence type="ECO:0000313" key="2">
    <source>
        <dbReference type="EMBL" id="ABN70630.1"/>
    </source>
</evidence>
<dbReference type="Proteomes" id="UP000000254">
    <property type="component" value="Chromosome"/>
</dbReference>
<evidence type="ECO:0000313" key="3">
    <source>
        <dbReference type="Proteomes" id="UP000000254"/>
    </source>
</evidence>
<dbReference type="eggNOG" id="arCOG04811">
    <property type="taxonomic scope" value="Archaea"/>
</dbReference>
<feature type="transmembrane region" description="Helical" evidence="1">
    <location>
        <begin position="42"/>
        <end position="65"/>
    </location>
</feature>
<keyword evidence="3" id="KW-1185">Reference proteome</keyword>
<protein>
    <submittedName>
        <fullName evidence="2">Uncharacterized protein</fullName>
    </submittedName>
</protein>
<gene>
    <name evidence="2" type="ordered locus">Smar_1544</name>
</gene>
<dbReference type="AlphaFoldDB" id="A3DPS0"/>
<keyword evidence="1" id="KW-1133">Transmembrane helix</keyword>
<dbReference type="KEGG" id="smr:Smar_1544"/>
<reference evidence="3" key="1">
    <citation type="journal article" date="2009" name="BMC Genomics">
        <title>The complete genome sequence of Staphylothermus marinus reveals differences in sulfur metabolism among heterotrophic Crenarchaeota.</title>
        <authorList>
            <person name="Anderson I.J."/>
            <person name="Dharmarajan L."/>
            <person name="Rodriguez J."/>
            <person name="Hooper S."/>
            <person name="Porat I."/>
            <person name="Ulrich L.E."/>
            <person name="Elkins J.G."/>
            <person name="Mavromatis K."/>
            <person name="Sun H."/>
            <person name="Land M."/>
            <person name="Lapidus A."/>
            <person name="Lucas S."/>
            <person name="Barry K."/>
            <person name="Huber H."/>
            <person name="Zhulin I.B."/>
            <person name="Whitman W.B."/>
            <person name="Mukhopadhyay B."/>
            <person name="Woese C."/>
            <person name="Bristow J."/>
            <person name="Kyrpides N."/>
        </authorList>
    </citation>
    <scope>NUCLEOTIDE SEQUENCE [LARGE SCALE GENOMIC DNA]</scope>
    <source>
        <strain evidence="3">ATCC 43588 / DSM 3639 / JCM 9404 / F1</strain>
    </source>
</reference>
<evidence type="ECO:0000256" key="1">
    <source>
        <dbReference type="SAM" id="Phobius"/>
    </source>
</evidence>
<sequence length="143" mass="15228">MNKINLSLSIFIMIVAIMVSATYVFAANTSTNISSINITNTLLSNPKVLIVIMIQFLLGLALGYFSVKVLKYLLALLGIIILGAVLSVWSIGGSIQNLLLNMGSEAQKLWPVIMGLIQTLGILTMGPVTAGVVLGLIIGLLRK</sequence>
<dbReference type="STRING" id="399550.Smar_1544"/>
<keyword evidence="1" id="KW-0812">Transmembrane</keyword>
<proteinExistence type="predicted"/>
<feature type="transmembrane region" description="Helical" evidence="1">
    <location>
        <begin position="112"/>
        <end position="141"/>
    </location>
</feature>
<reference evidence="2 3" key="2">
    <citation type="journal article" date="2009" name="Stand. Genomic Sci.">
        <title>Complete genome sequence of Staphylothermus marinus Stetter and Fiala 1986 type strain F1.</title>
        <authorList>
            <person name="Anderson I.J."/>
            <person name="Sun H."/>
            <person name="Lapidus A."/>
            <person name="Copeland A."/>
            <person name="Glavina Del Rio T."/>
            <person name="Tice H."/>
            <person name="Dalin E."/>
            <person name="Lucas S."/>
            <person name="Barry K."/>
            <person name="Land M."/>
            <person name="Richardson P."/>
            <person name="Huber H."/>
            <person name="Kyrpides N.C."/>
        </authorList>
    </citation>
    <scope>NUCLEOTIDE SEQUENCE [LARGE SCALE GENOMIC DNA]</scope>
    <source>
        <strain evidence="3">ATCC 43588 / DSM 3639 / JCM 9404 / F1</strain>
    </source>
</reference>
<dbReference type="HOGENOM" id="CLU_152986_0_0_2"/>